<evidence type="ECO:0000313" key="3">
    <source>
        <dbReference type="EMBL" id="VDP85556.1"/>
    </source>
</evidence>
<reference evidence="3 4" key="2">
    <citation type="submission" date="2018-11" db="EMBL/GenBank/DDBJ databases">
        <authorList>
            <consortium name="Pathogen Informatics"/>
        </authorList>
    </citation>
    <scope>NUCLEOTIDE SEQUENCE [LARGE SCALE GENOMIC DNA]</scope>
    <source>
        <strain evidence="3 4">Egypt</strain>
    </source>
</reference>
<evidence type="ECO:0000313" key="4">
    <source>
        <dbReference type="Proteomes" id="UP000272942"/>
    </source>
</evidence>
<sequence>MPKKNRHTPSKRQPSTSFTEENCSNILNVTDPDNSSDPPNIGHACNADVHGFSAVSTDKEAVADIALNNEASQEELLSSAVANSVRNGIEDPPKDDRHLRSLGRVNQLALVSTKSGAVAAVCNGESSGDSSSNPIDQGASNTELDEQHTISTDTQNVERELVSPNYSALPPVLTGDSNESGSSQGDCSFTPALQTISVSETNNGSNSTDNGAVAAGGSTSDCDDLKQQLNLVSVRLLKAQNQIDQLLEEKRSWLQQNTSSAQQLAAPAFGLGELRGRWMQAKNQAETYKREKEAMVIKYAQVNVGIQYNPSLVSSTVKGHFAYTSEQKRLAAENRLQELERRLSQSGNGSSSTTTSKSSPIKNANLATSNAVDLQTRLTQTEKALNAARDQIDTLRKGQATAETRVSALETRLNQTQEALKTEQRKTSTQNDTINRLNRSLETAIKQAKDVERLREREAERLCAEVTYQETQERMKRVLKENTDLKERLGEVDVLQKRLAETENRVAE</sequence>
<proteinExistence type="predicted"/>
<feature type="compositionally biased region" description="Basic residues" evidence="2">
    <location>
        <begin position="1"/>
        <end position="10"/>
    </location>
</feature>
<feature type="region of interest" description="Disordered" evidence="2">
    <location>
        <begin position="341"/>
        <end position="368"/>
    </location>
</feature>
<dbReference type="EMBL" id="UZAN01047578">
    <property type="protein sequence ID" value="VDP85556.1"/>
    <property type="molecule type" value="Genomic_DNA"/>
</dbReference>
<keyword evidence="1" id="KW-0175">Coiled coil</keyword>
<feature type="coiled-coil region" evidence="1">
    <location>
        <begin position="222"/>
        <end position="256"/>
    </location>
</feature>
<gene>
    <name evidence="3" type="ORF">ECPE_LOCUS9542</name>
</gene>
<feature type="region of interest" description="Disordered" evidence="2">
    <location>
        <begin position="122"/>
        <end position="148"/>
    </location>
</feature>
<organism evidence="5">
    <name type="scientific">Echinostoma caproni</name>
    <dbReference type="NCBI Taxonomy" id="27848"/>
    <lineage>
        <taxon>Eukaryota</taxon>
        <taxon>Metazoa</taxon>
        <taxon>Spiralia</taxon>
        <taxon>Lophotrochozoa</taxon>
        <taxon>Platyhelminthes</taxon>
        <taxon>Trematoda</taxon>
        <taxon>Digenea</taxon>
        <taxon>Plagiorchiida</taxon>
        <taxon>Echinostomata</taxon>
        <taxon>Echinostomatoidea</taxon>
        <taxon>Echinostomatidae</taxon>
        <taxon>Echinostoma</taxon>
    </lineage>
</organism>
<protein>
    <submittedName>
        <fullName evidence="5">TMF_TATA_bd domain-containing protein</fullName>
    </submittedName>
</protein>
<dbReference type="WBParaSite" id="ECPE_0000957201-mRNA-1">
    <property type="protein sequence ID" value="ECPE_0000957201-mRNA-1"/>
    <property type="gene ID" value="ECPE_0000957201"/>
</dbReference>
<evidence type="ECO:0000256" key="1">
    <source>
        <dbReference type="SAM" id="Coils"/>
    </source>
</evidence>
<feature type="coiled-coil region" evidence="1">
    <location>
        <begin position="371"/>
        <end position="505"/>
    </location>
</feature>
<name>A0A183ARF7_9TREM</name>
<reference evidence="5" key="1">
    <citation type="submission" date="2016-06" db="UniProtKB">
        <authorList>
            <consortium name="WormBaseParasite"/>
        </authorList>
    </citation>
    <scope>IDENTIFICATION</scope>
</reference>
<keyword evidence="4" id="KW-1185">Reference proteome</keyword>
<accession>A0A183ARF7</accession>
<feature type="compositionally biased region" description="Low complexity" evidence="2">
    <location>
        <begin position="344"/>
        <end position="359"/>
    </location>
</feature>
<feature type="compositionally biased region" description="Polar residues" evidence="2">
    <location>
        <begin position="11"/>
        <end position="38"/>
    </location>
</feature>
<evidence type="ECO:0000313" key="5">
    <source>
        <dbReference type="WBParaSite" id="ECPE_0000957201-mRNA-1"/>
    </source>
</evidence>
<feature type="region of interest" description="Disordered" evidence="2">
    <location>
        <begin position="1"/>
        <end position="44"/>
    </location>
</feature>
<dbReference type="OrthoDB" id="5583482at2759"/>
<dbReference type="Proteomes" id="UP000272942">
    <property type="component" value="Unassembled WGS sequence"/>
</dbReference>
<dbReference type="AlphaFoldDB" id="A0A183ARF7"/>
<feature type="compositionally biased region" description="Polar residues" evidence="2">
    <location>
        <begin position="124"/>
        <end position="142"/>
    </location>
</feature>
<evidence type="ECO:0000256" key="2">
    <source>
        <dbReference type="SAM" id="MobiDB-lite"/>
    </source>
</evidence>